<name>A0A5N3VJ87_MUNMU</name>
<dbReference type="Proteomes" id="UP000326458">
    <property type="component" value="Unassembled WGS sequence"/>
</dbReference>
<evidence type="ECO:0000313" key="2">
    <source>
        <dbReference type="EMBL" id="KAB0349359.1"/>
    </source>
</evidence>
<sequence>PSVPETEGFVLSGDVAHEQRVAARGNTSDVEDKQPWEDVTVAGSETENKAGQTLEDSSLKAELLSDARCTLAPHRNLTKFWYDFTLENSVLCGS</sequence>
<dbReference type="PANTHER" id="PTHR36291:SF1">
    <property type="entry name" value="UBAP1-MVB12-ASSOCIATED (UMA)-DOMAIN CONTAINING PROTEIN 1"/>
    <property type="match status" value="1"/>
</dbReference>
<dbReference type="PANTHER" id="PTHR36291">
    <property type="entry name" value="UBAP1-MVB12-ASSOCIATED (UMA)-DOMAIN CONTAINING PROTEIN 1"/>
    <property type="match status" value="1"/>
</dbReference>
<dbReference type="AlphaFoldDB" id="A0A5N3VJ87"/>
<feature type="non-terminal residue" evidence="2">
    <location>
        <position position="1"/>
    </location>
</feature>
<dbReference type="EMBL" id="VCEA01000002">
    <property type="protein sequence ID" value="KAB0349359.1"/>
    <property type="molecule type" value="Genomic_DNA"/>
</dbReference>
<gene>
    <name evidence="2" type="ORF">FD754_014216</name>
</gene>
<keyword evidence="3" id="KW-1185">Reference proteome</keyword>
<dbReference type="InterPro" id="IPR053292">
    <property type="entry name" value="UBAP1-MVB12_assoc_domain"/>
</dbReference>
<accession>A0A5N3VJ87</accession>
<evidence type="ECO:0000256" key="1">
    <source>
        <dbReference type="SAM" id="MobiDB-lite"/>
    </source>
</evidence>
<protein>
    <submittedName>
        <fullName evidence="2">Uncharacterized protein</fullName>
    </submittedName>
</protein>
<reference evidence="2 3" key="1">
    <citation type="submission" date="2019-06" db="EMBL/GenBank/DDBJ databases">
        <title>Discovery of a novel chromosome fission-fusion reversal in muntjac.</title>
        <authorList>
            <person name="Mudd A.B."/>
            <person name="Bredeson J.V."/>
            <person name="Baum R."/>
            <person name="Hockemeyer D."/>
            <person name="Rokhsar D.S."/>
        </authorList>
    </citation>
    <scope>NUCLEOTIDE SEQUENCE [LARGE SCALE GENOMIC DNA]</scope>
    <source>
        <strain evidence="2">UTSW_UCB_Mm</strain>
        <tissue evidence="2">Fibroblast cell line</tissue>
    </source>
</reference>
<proteinExistence type="predicted"/>
<feature type="region of interest" description="Disordered" evidence="1">
    <location>
        <begin position="1"/>
        <end position="35"/>
    </location>
</feature>
<organism evidence="2 3">
    <name type="scientific">Muntiacus muntjak</name>
    <name type="common">Barking deer</name>
    <name type="synonym">Indian muntjac</name>
    <dbReference type="NCBI Taxonomy" id="9888"/>
    <lineage>
        <taxon>Eukaryota</taxon>
        <taxon>Metazoa</taxon>
        <taxon>Chordata</taxon>
        <taxon>Craniata</taxon>
        <taxon>Vertebrata</taxon>
        <taxon>Euteleostomi</taxon>
        <taxon>Mammalia</taxon>
        <taxon>Eutheria</taxon>
        <taxon>Laurasiatheria</taxon>
        <taxon>Artiodactyla</taxon>
        <taxon>Ruminantia</taxon>
        <taxon>Pecora</taxon>
        <taxon>Cervidae</taxon>
        <taxon>Muntiacinae</taxon>
        <taxon>Muntiacus</taxon>
    </lineage>
</organism>
<comment type="caution">
    <text evidence="2">The sequence shown here is derived from an EMBL/GenBank/DDBJ whole genome shotgun (WGS) entry which is preliminary data.</text>
</comment>
<evidence type="ECO:0000313" key="3">
    <source>
        <dbReference type="Proteomes" id="UP000326458"/>
    </source>
</evidence>